<protein>
    <submittedName>
        <fullName evidence="1">Uncharacterized protein</fullName>
    </submittedName>
</protein>
<dbReference type="InterPro" id="IPR056209">
    <property type="entry name" value="SU10_adaptor"/>
</dbReference>
<dbReference type="EMBL" id="MT144129">
    <property type="protein sequence ID" value="QJA49290.1"/>
    <property type="molecule type" value="Genomic_DNA"/>
</dbReference>
<dbReference type="Pfam" id="PF24175">
    <property type="entry name" value="SU10_adaptor"/>
    <property type="match status" value="1"/>
</dbReference>
<dbReference type="EMBL" id="MT142539">
    <property type="protein sequence ID" value="QJA84891.1"/>
    <property type="molecule type" value="Genomic_DNA"/>
</dbReference>
<evidence type="ECO:0000313" key="1">
    <source>
        <dbReference type="EMBL" id="QJA49290.1"/>
    </source>
</evidence>
<accession>A0A6H1ZQ13</accession>
<dbReference type="EMBL" id="MT142425">
    <property type="protein sequence ID" value="QJA80520.1"/>
    <property type="molecule type" value="Genomic_DNA"/>
</dbReference>
<evidence type="ECO:0000313" key="2">
    <source>
        <dbReference type="EMBL" id="QJA80520.1"/>
    </source>
</evidence>
<dbReference type="AlphaFoldDB" id="A0A6H1ZQ13"/>
<evidence type="ECO:0000313" key="3">
    <source>
        <dbReference type="EMBL" id="QJA84891.1"/>
    </source>
</evidence>
<organism evidence="1">
    <name type="scientific">viral metagenome</name>
    <dbReference type="NCBI Taxonomy" id="1070528"/>
    <lineage>
        <taxon>unclassified sequences</taxon>
        <taxon>metagenomes</taxon>
        <taxon>organismal metagenomes</taxon>
    </lineage>
</organism>
<name>A0A6H1ZQ13_9ZZZZ</name>
<proteinExistence type="predicted"/>
<gene>
    <name evidence="2" type="ORF">MM415A00702_0019</name>
    <name evidence="3" type="ORF">MM415B02335_0017</name>
    <name evidence="1" type="ORF">TM448A01288_0002</name>
</gene>
<sequence>MYTSAIIDKIVANVDREDLTEAMVLQYLNNRQLQVLNFDNFSFMEQTAESSTVIAQQSYTVPSDYKDELHLWIVEGTNKNIPLRWSESEAEKKYMQTDRAGKPTNYWLWQGAYFLYPIPDKVYTMKAKYYKYLTDLTNVDTEENVLVQRYPDLMIAGGTSDSFHYFFEKEKEKEWEEKWKLQFQLLVRREGKRPHVSSDSRFGLRVK</sequence>
<reference evidence="1" key="1">
    <citation type="submission" date="2020-03" db="EMBL/GenBank/DDBJ databases">
        <title>The deep terrestrial virosphere.</title>
        <authorList>
            <person name="Holmfeldt K."/>
            <person name="Nilsson E."/>
            <person name="Simone D."/>
            <person name="Lopez-Fernandez M."/>
            <person name="Wu X."/>
            <person name="de Brujin I."/>
            <person name="Lundin D."/>
            <person name="Andersson A."/>
            <person name="Bertilsson S."/>
            <person name="Dopson M."/>
        </authorList>
    </citation>
    <scope>NUCLEOTIDE SEQUENCE</scope>
    <source>
        <strain evidence="2">MM415A00702</strain>
        <strain evidence="3">MM415B02335</strain>
        <strain evidence="1">TM448A01288</strain>
    </source>
</reference>